<proteinExistence type="predicted"/>
<protein>
    <recommendedName>
        <fullName evidence="4">DUF4468 domain-containing protein</fullName>
    </recommendedName>
</protein>
<sequence length="144" mass="17068">MMKNFILFKTKLLLFLLAYSLGFSQVFEQNYEANKSQEAILIAAKYYEAAMSAEKWTITKTNVESPFKYNIIWENISDNQFKMKTTVHYDLQNKKAVLNLISTQYIYPNKEILITSTDTETNRKKAYEVSRQLFIDSFFDFLKY</sequence>
<dbReference type="AlphaFoldDB" id="A0A1H6BJX5"/>
<keyword evidence="3" id="KW-1185">Reference proteome</keyword>
<dbReference type="RefSeq" id="WP_146063332.1">
    <property type="nucleotide sequence ID" value="NZ_FNUS01000008.1"/>
</dbReference>
<evidence type="ECO:0000313" key="2">
    <source>
        <dbReference type="EMBL" id="SEG60725.1"/>
    </source>
</evidence>
<name>A0A1H6BJX5_9FLAO</name>
<accession>A0A1H6BJX5</accession>
<evidence type="ECO:0000313" key="3">
    <source>
        <dbReference type="Proteomes" id="UP000236738"/>
    </source>
</evidence>
<feature type="chain" id="PRO_5009293841" description="DUF4468 domain-containing protein" evidence="1">
    <location>
        <begin position="29"/>
        <end position="144"/>
    </location>
</feature>
<gene>
    <name evidence="2" type="ORF">SAMN05421847_2926</name>
</gene>
<dbReference type="Proteomes" id="UP000236738">
    <property type="component" value="Unassembled WGS sequence"/>
</dbReference>
<reference evidence="3" key="1">
    <citation type="submission" date="2016-10" db="EMBL/GenBank/DDBJ databases">
        <authorList>
            <person name="Varghese N."/>
            <person name="Submissions S."/>
        </authorList>
    </citation>
    <scope>NUCLEOTIDE SEQUENCE [LARGE SCALE GENOMIC DNA]</scope>
    <source>
        <strain evidence="3">DSM 21580</strain>
    </source>
</reference>
<evidence type="ECO:0008006" key="4">
    <source>
        <dbReference type="Google" id="ProtNLM"/>
    </source>
</evidence>
<dbReference type="EMBL" id="FNUS01000008">
    <property type="protein sequence ID" value="SEG60725.1"/>
    <property type="molecule type" value="Genomic_DNA"/>
</dbReference>
<feature type="signal peptide" evidence="1">
    <location>
        <begin position="1"/>
        <end position="28"/>
    </location>
</feature>
<organism evidence="2 3">
    <name type="scientific">Halpernia humi</name>
    <dbReference type="NCBI Taxonomy" id="493375"/>
    <lineage>
        <taxon>Bacteria</taxon>
        <taxon>Pseudomonadati</taxon>
        <taxon>Bacteroidota</taxon>
        <taxon>Flavobacteriia</taxon>
        <taxon>Flavobacteriales</taxon>
        <taxon>Weeksellaceae</taxon>
        <taxon>Chryseobacterium group</taxon>
        <taxon>Halpernia</taxon>
    </lineage>
</organism>
<evidence type="ECO:0000256" key="1">
    <source>
        <dbReference type="SAM" id="SignalP"/>
    </source>
</evidence>
<keyword evidence="1" id="KW-0732">Signal</keyword>